<protein>
    <recommendedName>
        <fullName evidence="1">Mur ligase central domain-containing protein</fullName>
    </recommendedName>
</protein>
<sequence length="120" mass="13603">MAAVAATFYGHPSKSMCVIAITRTNGKTTSTYLIKGLYEALAKRIRMLGTIDYYIHGDNKLELDSPLTTPYANTVQKLMAKMVIADRGHETYLVQGDEKEFFDDREECRVTLKLRYGNQD</sequence>
<dbReference type="EMBL" id="VEPZ02000163">
    <property type="protein sequence ID" value="KAE8732424.1"/>
    <property type="molecule type" value="Genomic_DNA"/>
</dbReference>
<dbReference type="InterPro" id="IPR036565">
    <property type="entry name" value="Mur-like_cat_sf"/>
</dbReference>
<dbReference type="SUPFAM" id="SSF53623">
    <property type="entry name" value="MurD-like peptide ligases, catalytic domain"/>
    <property type="match status" value="1"/>
</dbReference>
<comment type="caution">
    <text evidence="2">The sequence shown here is derived from an EMBL/GenBank/DDBJ whole genome shotgun (WGS) entry which is preliminary data.</text>
</comment>
<evidence type="ECO:0000313" key="2">
    <source>
        <dbReference type="EMBL" id="KAE8732424.1"/>
    </source>
</evidence>
<dbReference type="Pfam" id="PF08245">
    <property type="entry name" value="Mur_ligase_M"/>
    <property type="match status" value="1"/>
</dbReference>
<dbReference type="GO" id="GO:0005524">
    <property type="term" value="F:ATP binding"/>
    <property type="evidence" value="ECO:0007669"/>
    <property type="project" value="InterPro"/>
</dbReference>
<dbReference type="PANTHER" id="PTHR23135">
    <property type="entry name" value="MUR LIGASE FAMILY MEMBER"/>
    <property type="match status" value="1"/>
</dbReference>
<dbReference type="GO" id="GO:0016881">
    <property type="term" value="F:acid-amino acid ligase activity"/>
    <property type="evidence" value="ECO:0007669"/>
    <property type="project" value="InterPro"/>
</dbReference>
<name>A0A6A3CVB2_HIBSY</name>
<dbReference type="PANTHER" id="PTHR23135:SF4">
    <property type="entry name" value="UDP-N-ACETYLMURAMOYL-L-ALANYL-D-GLUTAMATE--2,6-DIAMINOPIMELATE LIGASE MURE HOMOLOG, CHLOROPLASTIC"/>
    <property type="match status" value="1"/>
</dbReference>
<feature type="domain" description="Mur ligase central" evidence="1">
    <location>
        <begin position="21"/>
        <end position="84"/>
    </location>
</feature>
<accession>A0A6A3CVB2</accession>
<reference evidence="2" key="1">
    <citation type="submission" date="2019-09" db="EMBL/GenBank/DDBJ databases">
        <title>Draft genome information of white flower Hibiscus syriacus.</title>
        <authorList>
            <person name="Kim Y.-M."/>
        </authorList>
    </citation>
    <scope>NUCLEOTIDE SEQUENCE [LARGE SCALE GENOMIC DNA]</scope>
    <source>
        <strain evidence="2">YM2019G1</strain>
    </source>
</reference>
<dbReference type="InterPro" id="IPR013221">
    <property type="entry name" value="Mur_ligase_cen"/>
</dbReference>
<dbReference type="Proteomes" id="UP000436088">
    <property type="component" value="Unassembled WGS sequence"/>
</dbReference>
<dbReference type="Gene3D" id="3.40.1190.10">
    <property type="entry name" value="Mur-like, catalytic domain"/>
    <property type="match status" value="1"/>
</dbReference>
<dbReference type="AlphaFoldDB" id="A0A6A3CVB2"/>
<proteinExistence type="predicted"/>
<organism evidence="2 3">
    <name type="scientific">Hibiscus syriacus</name>
    <name type="common">Rose of Sharon</name>
    <dbReference type="NCBI Taxonomy" id="106335"/>
    <lineage>
        <taxon>Eukaryota</taxon>
        <taxon>Viridiplantae</taxon>
        <taxon>Streptophyta</taxon>
        <taxon>Embryophyta</taxon>
        <taxon>Tracheophyta</taxon>
        <taxon>Spermatophyta</taxon>
        <taxon>Magnoliopsida</taxon>
        <taxon>eudicotyledons</taxon>
        <taxon>Gunneridae</taxon>
        <taxon>Pentapetalae</taxon>
        <taxon>rosids</taxon>
        <taxon>malvids</taxon>
        <taxon>Malvales</taxon>
        <taxon>Malvaceae</taxon>
        <taxon>Malvoideae</taxon>
        <taxon>Hibiscus</taxon>
    </lineage>
</organism>
<keyword evidence="3" id="KW-1185">Reference proteome</keyword>
<gene>
    <name evidence="2" type="ORF">F3Y22_tig00002193pilonHSYRG00239</name>
</gene>
<evidence type="ECO:0000259" key="1">
    <source>
        <dbReference type="Pfam" id="PF08245"/>
    </source>
</evidence>
<evidence type="ECO:0000313" key="3">
    <source>
        <dbReference type="Proteomes" id="UP000436088"/>
    </source>
</evidence>